<dbReference type="Gene3D" id="3.40.630.30">
    <property type="match status" value="2"/>
</dbReference>
<dbReference type="AlphaFoldDB" id="A0A0B5DWG5"/>
<reference evidence="2 3" key="1">
    <citation type="journal article" date="2014" name="Int. J. Syst. Evol. Microbiol.">
        <title>Celeribacter indicus sp. nov., a polycyclic aromatic hydrocarbon-degrading bacterium from deep-sea sediment and reclassification of Huaishuia halophila as Celeribacter halophilus comb. nov.</title>
        <authorList>
            <person name="Lai Q."/>
            <person name="Cao J."/>
            <person name="Yuan J."/>
            <person name="Li F."/>
            <person name="Shao Z."/>
        </authorList>
    </citation>
    <scope>NUCLEOTIDE SEQUENCE [LARGE SCALE GENOMIC DNA]</scope>
    <source>
        <strain evidence="2">P73</strain>
    </source>
</reference>
<dbReference type="Pfam" id="PF13480">
    <property type="entry name" value="Acetyltransf_6"/>
    <property type="match status" value="1"/>
</dbReference>
<evidence type="ECO:0000259" key="1">
    <source>
        <dbReference type="Pfam" id="PF13480"/>
    </source>
</evidence>
<evidence type="ECO:0000313" key="3">
    <source>
        <dbReference type="Proteomes" id="UP000031521"/>
    </source>
</evidence>
<feature type="domain" description="BioF2-like acetyltransferase" evidence="1">
    <location>
        <begin position="216"/>
        <end position="267"/>
    </location>
</feature>
<sequence>MLIRLCHIWVMDVHVINCETEWEALADRVLAPLPQRWLYGEAARRVGREVRRLCISDRAHPVALAQVVMRPLLAWRISLTSRGPLFLRPCDRQAAVTALRRALPAGVKLMSPEDRLGRLRLSAPPEVAELDLTPPVSALRAGLDGKWRNALKKAENTRREPVQTRPSAQTLMPLLHAEKRRQAAGRYRALPPEFTLAIQKVAPDSLRLFSGPDAQMLFIRHGTSATYHIGHSGPEGRRLNAHNLLLWNAIEALRAEGVLRLDLGTIDRDRAPTLARFKLRSGAQARRLGPAGLL</sequence>
<dbReference type="STRING" id="1208324.P73_3018"/>
<protein>
    <recommendedName>
        <fullName evidence="1">BioF2-like acetyltransferase domain-containing protein</fullName>
    </recommendedName>
</protein>
<name>A0A0B5DWG5_9RHOB</name>
<dbReference type="HOGENOM" id="CLU_072557_0_0_5"/>
<dbReference type="EMBL" id="CP004393">
    <property type="protein sequence ID" value="AJE47733.1"/>
    <property type="molecule type" value="Genomic_DNA"/>
</dbReference>
<proteinExistence type="predicted"/>
<dbReference type="InterPro" id="IPR038740">
    <property type="entry name" value="BioF2-like_GNAT_dom"/>
</dbReference>
<keyword evidence="3" id="KW-1185">Reference proteome</keyword>
<dbReference type="PANTHER" id="PTHR36174:SF1">
    <property type="entry name" value="LIPID II:GLYCINE GLYCYLTRANSFERASE"/>
    <property type="match status" value="1"/>
</dbReference>
<accession>A0A0B5DWG5</accession>
<dbReference type="SUPFAM" id="SSF55729">
    <property type="entry name" value="Acyl-CoA N-acyltransferases (Nat)"/>
    <property type="match status" value="1"/>
</dbReference>
<dbReference type="InterPro" id="IPR016181">
    <property type="entry name" value="Acyl_CoA_acyltransferase"/>
</dbReference>
<dbReference type="Proteomes" id="UP000031521">
    <property type="component" value="Chromosome"/>
</dbReference>
<gene>
    <name evidence="2" type="ORF">P73_3018</name>
</gene>
<dbReference type="InterPro" id="IPR050644">
    <property type="entry name" value="PG_Glycine_Bridge_Synth"/>
</dbReference>
<dbReference type="OrthoDB" id="341858at2"/>
<dbReference type="RefSeq" id="WP_139267051.1">
    <property type="nucleotide sequence ID" value="NZ_CP004393.1"/>
</dbReference>
<organism evidence="2 3">
    <name type="scientific">Celeribacter indicus</name>
    <dbReference type="NCBI Taxonomy" id="1208324"/>
    <lineage>
        <taxon>Bacteria</taxon>
        <taxon>Pseudomonadati</taxon>
        <taxon>Pseudomonadota</taxon>
        <taxon>Alphaproteobacteria</taxon>
        <taxon>Rhodobacterales</taxon>
        <taxon>Roseobacteraceae</taxon>
        <taxon>Celeribacter</taxon>
    </lineage>
</organism>
<dbReference type="KEGG" id="cid:P73_3018"/>
<dbReference type="PANTHER" id="PTHR36174">
    <property type="entry name" value="LIPID II:GLYCINE GLYCYLTRANSFERASE"/>
    <property type="match status" value="1"/>
</dbReference>
<evidence type="ECO:0000313" key="2">
    <source>
        <dbReference type="EMBL" id="AJE47733.1"/>
    </source>
</evidence>